<feature type="binding site" evidence="15">
    <location>
        <position position="24"/>
    </location>
    <ligand>
        <name>Mg(2+)</name>
        <dbReference type="ChEBI" id="CHEBI:18420"/>
        <label>2</label>
    </ligand>
</feature>
<feature type="transmembrane region" description="Helical" evidence="16">
    <location>
        <begin position="348"/>
        <end position="372"/>
    </location>
</feature>
<dbReference type="GO" id="GO:0046872">
    <property type="term" value="F:metal ion binding"/>
    <property type="evidence" value="ECO:0007669"/>
    <property type="project" value="UniProtKB-KW"/>
</dbReference>
<keyword evidence="15" id="KW-0460">Magnesium</keyword>
<dbReference type="Pfam" id="PF07664">
    <property type="entry name" value="FeoB_C"/>
    <property type="match status" value="1"/>
</dbReference>
<dbReference type="GO" id="GO:0015093">
    <property type="term" value="F:ferrous iron transmembrane transporter activity"/>
    <property type="evidence" value="ECO:0007669"/>
    <property type="project" value="UniProtKB-UniRule"/>
</dbReference>
<keyword evidence="12 16" id="KW-0472">Membrane</keyword>
<dbReference type="InterPro" id="IPR011642">
    <property type="entry name" value="Gate_dom"/>
</dbReference>
<dbReference type="InterPro" id="IPR027417">
    <property type="entry name" value="P-loop_NTPase"/>
</dbReference>
<feature type="binding site" evidence="14">
    <location>
        <begin position="58"/>
        <end position="61"/>
    </location>
    <ligand>
        <name>GTP</name>
        <dbReference type="ChEBI" id="CHEBI:37565"/>
        <label>1</label>
    </ligand>
</feature>
<evidence type="ECO:0000256" key="4">
    <source>
        <dbReference type="ARBA" id="ARBA00022496"/>
    </source>
</evidence>
<evidence type="ECO:0000256" key="6">
    <source>
        <dbReference type="ARBA" id="ARBA00022692"/>
    </source>
</evidence>
<keyword evidence="5" id="KW-0997">Cell inner membrane</keyword>
<organism evidence="19 20">
    <name type="scientific">Halalkalibaculum roseum</name>
    <dbReference type="NCBI Taxonomy" id="2709311"/>
    <lineage>
        <taxon>Bacteria</taxon>
        <taxon>Pseudomonadati</taxon>
        <taxon>Balneolota</taxon>
        <taxon>Balneolia</taxon>
        <taxon>Balneolales</taxon>
        <taxon>Balneolaceae</taxon>
        <taxon>Halalkalibaculum</taxon>
    </lineage>
</organism>
<dbReference type="Gene3D" id="3.40.50.300">
    <property type="entry name" value="P-loop containing nucleotide triphosphate hydrolases"/>
    <property type="match status" value="1"/>
</dbReference>
<protein>
    <recommendedName>
        <fullName evidence="13 16">Ferrous iron transport protein B</fullName>
    </recommendedName>
</protein>
<dbReference type="InterPro" id="IPR003373">
    <property type="entry name" value="Fe2_transport_prot-B"/>
</dbReference>
<feature type="binding site" evidence="14">
    <location>
        <begin position="123"/>
        <end position="126"/>
    </location>
    <ligand>
        <name>GTP</name>
        <dbReference type="ChEBI" id="CHEBI:37565"/>
        <label>1</label>
    </ligand>
</feature>
<evidence type="ECO:0000256" key="8">
    <source>
        <dbReference type="ARBA" id="ARBA00022989"/>
    </source>
</evidence>
<dbReference type="PANTHER" id="PTHR43185:SF1">
    <property type="entry name" value="FE(2+) TRANSPORTER FEOB"/>
    <property type="match status" value="1"/>
</dbReference>
<comment type="caution">
    <text evidence="16">Lacks conserved residue(s) required for the propagation of feature annotation.</text>
</comment>
<dbReference type="SUPFAM" id="SSF52540">
    <property type="entry name" value="P-loop containing nucleoside triphosphate hydrolases"/>
    <property type="match status" value="1"/>
</dbReference>
<keyword evidence="9 16" id="KW-0408">Iron</keyword>
<reference evidence="19 20" key="1">
    <citation type="submission" date="2020-02" db="EMBL/GenBank/DDBJ databases">
        <title>Balneolaceae bacterium YR4-1, complete genome.</title>
        <authorList>
            <person name="Li Y."/>
            <person name="Wu S."/>
        </authorList>
    </citation>
    <scope>NUCLEOTIDE SEQUENCE [LARGE SCALE GENOMIC DNA]</scope>
    <source>
        <strain evidence="19 20">YR4-1</strain>
    </source>
</reference>
<feature type="binding site" evidence="15">
    <location>
        <position position="23"/>
    </location>
    <ligand>
        <name>Mg(2+)</name>
        <dbReference type="ChEBI" id="CHEBI:18420"/>
        <label>2</label>
    </ligand>
</feature>
<dbReference type="InterPro" id="IPR011640">
    <property type="entry name" value="Fe2_transport_prot_B_C"/>
</dbReference>
<keyword evidence="15" id="KW-0479">Metal-binding</keyword>
<evidence type="ECO:0000256" key="16">
    <source>
        <dbReference type="RuleBase" id="RU362098"/>
    </source>
</evidence>
<keyword evidence="7 14" id="KW-0547">Nucleotide-binding</keyword>
<feature type="transmembrane region" description="Helical" evidence="16">
    <location>
        <begin position="292"/>
        <end position="313"/>
    </location>
</feature>
<dbReference type="CDD" id="cd01879">
    <property type="entry name" value="FeoB"/>
    <property type="match status" value="1"/>
</dbReference>
<evidence type="ECO:0000256" key="9">
    <source>
        <dbReference type="ARBA" id="ARBA00023004"/>
    </source>
</evidence>
<keyword evidence="10" id="KW-0406">Ion transport</keyword>
<evidence type="ECO:0000259" key="18">
    <source>
        <dbReference type="PROSITE" id="PS51711"/>
    </source>
</evidence>
<dbReference type="Proteomes" id="UP000473278">
    <property type="component" value="Unassembled WGS sequence"/>
</dbReference>
<dbReference type="InterPro" id="IPR050860">
    <property type="entry name" value="FeoB_GTPase"/>
</dbReference>
<dbReference type="InterPro" id="IPR030389">
    <property type="entry name" value="G_FEOB_dom"/>
</dbReference>
<keyword evidence="3" id="KW-1003">Cell membrane</keyword>
<dbReference type="RefSeq" id="WP_165140087.1">
    <property type="nucleotide sequence ID" value="NZ_JAALLT010000002.1"/>
</dbReference>
<dbReference type="PANTHER" id="PTHR43185">
    <property type="entry name" value="FERROUS IRON TRANSPORT PROTEIN B"/>
    <property type="match status" value="1"/>
</dbReference>
<comment type="caution">
    <text evidence="19">The sequence shown here is derived from an EMBL/GenBank/DDBJ whole genome shotgun (WGS) entry which is preliminary data.</text>
</comment>
<comment type="function">
    <text evidence="16">Probable transporter of a GTP-driven Fe(2+) uptake system.</text>
</comment>
<feature type="binding site" evidence="14">
    <location>
        <begin position="37"/>
        <end position="41"/>
    </location>
    <ligand>
        <name>GTP</name>
        <dbReference type="ChEBI" id="CHEBI:37565"/>
        <label>1</label>
    </ligand>
</feature>
<comment type="similarity">
    <text evidence="16">Belongs to the TRAFAC class TrmE-Era-EngA-EngB-Septin-like GTPase superfamily. FeoB GTPase (TC 9.A.8) family.</text>
</comment>
<dbReference type="EMBL" id="JAALLT010000002">
    <property type="protein sequence ID" value="NGP76058.1"/>
    <property type="molecule type" value="Genomic_DNA"/>
</dbReference>
<dbReference type="InterPro" id="IPR006073">
    <property type="entry name" value="GTP-bd"/>
</dbReference>
<comment type="subcellular location">
    <subcellularLocation>
        <location evidence="1 16">Cell inner membrane</location>
        <topology evidence="1 16">Multi-pass membrane protein</topology>
    </subcellularLocation>
</comment>
<gene>
    <name evidence="19" type="primary">feoB</name>
    <name evidence="19" type="ORF">G3570_05415</name>
</gene>
<sequence>MIDRELKIALVGNPNTGKTTIFNALTGLKQKVGNYPGITVERKSGTLKIGDQSHEIIDLPGTYSLSPKTIDERIAYQNLTGEYEHEQQPDLILVVADASNLDRNLFFVTQIMDLGLPVIVLLNMMDIASDRGITIDVPKLEEQMGIPMVPLTSKRDKDRDRIIEAIKGFDFQPPPPLAWNPDMVLQSAMNIVIDRWLKTHSDKPKHAWYLESLKLISSDYDQAKAKELEESGAIKVIEEARDYIDKRGDNWMAKEVLSRYDFIDKALDQVIGDAEKKTNWTDRIDAVVTHKVAGPIIFVTILLVMFQSIFTWAEPFMDLIELAFIEGGNLVSSYLPPGILNELIVEGVLAGLGGVVVFIPQIMFLFFFISILEQTGYMARAAFVMDGFMNKIGLHGRSVVPLMSGFACAIPGIMATRTIENWRDRLITIMVLPFMACSARLPVYALLIAAFIPGTRIWGFISLQGLTFFGLYLFGIITALVAAFVFKKIFTDHNPKPFIMELPTYKAPDLKAVAINMLERGWIFVKEAGRIIIAISIVLWFLASYPKPEANPEQVQSTQISQTEKQDTPENLSDAERNKSRSIQLRNSYAGQFGQFIEPVIKPLGFDWKIGIGLLTSFAAREVMVGTLNTIYSVEESGGDVVTLKQKMINDVDPDTGEPVYSVLTALSLMVFFALAMQCMSTLAIVRRETNTWKWPLVMLCYMTGLAYLVSLIVYQGGQYFIT</sequence>
<evidence type="ECO:0000256" key="17">
    <source>
        <dbReference type="SAM" id="MobiDB-lite"/>
    </source>
</evidence>
<evidence type="ECO:0000256" key="2">
    <source>
        <dbReference type="ARBA" id="ARBA00022448"/>
    </source>
</evidence>
<dbReference type="PROSITE" id="PS51711">
    <property type="entry name" value="G_FEOB"/>
    <property type="match status" value="1"/>
</dbReference>
<keyword evidence="6 16" id="KW-0812">Transmembrane</keyword>
<keyword evidence="11 14" id="KW-0342">GTP-binding</keyword>
<accession>A0A6M1SVD4</accession>
<dbReference type="NCBIfam" id="TIGR00437">
    <property type="entry name" value="feoB"/>
    <property type="match status" value="1"/>
</dbReference>
<evidence type="ECO:0000313" key="20">
    <source>
        <dbReference type="Proteomes" id="UP000473278"/>
    </source>
</evidence>
<feature type="transmembrane region" description="Helical" evidence="16">
    <location>
        <begin position="528"/>
        <end position="545"/>
    </location>
</feature>
<proteinExistence type="inferred from homology"/>
<evidence type="ECO:0000256" key="3">
    <source>
        <dbReference type="ARBA" id="ARBA00022475"/>
    </source>
</evidence>
<feature type="transmembrane region" description="Helical" evidence="16">
    <location>
        <begin position="426"/>
        <end position="452"/>
    </location>
</feature>
<feature type="compositionally biased region" description="Basic and acidic residues" evidence="17">
    <location>
        <begin position="564"/>
        <end position="578"/>
    </location>
</feature>
<keyword evidence="8 16" id="KW-1133">Transmembrane helix</keyword>
<feature type="transmembrane region" description="Helical" evidence="16">
    <location>
        <begin position="458"/>
        <end position="486"/>
    </location>
</feature>
<dbReference type="GO" id="GO:0005886">
    <property type="term" value="C:plasma membrane"/>
    <property type="evidence" value="ECO:0007669"/>
    <property type="project" value="UniProtKB-SubCell"/>
</dbReference>
<dbReference type="PRINTS" id="PR00326">
    <property type="entry name" value="GTP1OBG"/>
</dbReference>
<evidence type="ECO:0000256" key="5">
    <source>
        <dbReference type="ARBA" id="ARBA00022519"/>
    </source>
</evidence>
<evidence type="ECO:0000256" key="7">
    <source>
        <dbReference type="ARBA" id="ARBA00022741"/>
    </source>
</evidence>
<evidence type="ECO:0000256" key="13">
    <source>
        <dbReference type="NCBIfam" id="TIGR00437"/>
    </source>
</evidence>
<feature type="transmembrane region" description="Helical" evidence="16">
    <location>
        <begin position="697"/>
        <end position="715"/>
    </location>
</feature>
<evidence type="ECO:0000256" key="12">
    <source>
        <dbReference type="ARBA" id="ARBA00023136"/>
    </source>
</evidence>
<keyword evidence="4 16" id="KW-0410">Iron transport</keyword>
<dbReference type="Pfam" id="PF02421">
    <property type="entry name" value="FeoB_N"/>
    <property type="match status" value="1"/>
</dbReference>
<dbReference type="AlphaFoldDB" id="A0A6M1SVD4"/>
<feature type="transmembrane region" description="Helical" evidence="16">
    <location>
        <begin position="660"/>
        <end position="685"/>
    </location>
</feature>
<evidence type="ECO:0000256" key="11">
    <source>
        <dbReference type="ARBA" id="ARBA00023134"/>
    </source>
</evidence>
<evidence type="ECO:0000256" key="10">
    <source>
        <dbReference type="ARBA" id="ARBA00023065"/>
    </source>
</evidence>
<feature type="compositionally biased region" description="Polar residues" evidence="17">
    <location>
        <begin position="553"/>
        <end position="563"/>
    </location>
</feature>
<keyword evidence="2 16" id="KW-0813">Transport</keyword>
<dbReference type="FunFam" id="3.40.50.300:FF:000426">
    <property type="entry name" value="Ferrous iron transport protein B"/>
    <property type="match status" value="1"/>
</dbReference>
<evidence type="ECO:0000256" key="15">
    <source>
        <dbReference type="PIRSR" id="PIRSR603373-2"/>
    </source>
</evidence>
<evidence type="ECO:0000256" key="1">
    <source>
        <dbReference type="ARBA" id="ARBA00004429"/>
    </source>
</evidence>
<name>A0A6M1SVD4_9BACT</name>
<dbReference type="GO" id="GO:0005525">
    <property type="term" value="F:GTP binding"/>
    <property type="evidence" value="ECO:0007669"/>
    <property type="project" value="UniProtKB-KW"/>
</dbReference>
<keyword evidence="20" id="KW-1185">Reference proteome</keyword>
<evidence type="ECO:0000256" key="14">
    <source>
        <dbReference type="PIRSR" id="PIRSR603373-1"/>
    </source>
</evidence>
<feature type="domain" description="FeoB-type G" evidence="18">
    <location>
        <begin position="5"/>
        <end position="176"/>
    </location>
</feature>
<feature type="binding site" evidence="14">
    <location>
        <begin position="12"/>
        <end position="19"/>
    </location>
    <ligand>
        <name>GTP</name>
        <dbReference type="ChEBI" id="CHEBI:37565"/>
        <label>1</label>
    </ligand>
</feature>
<dbReference type="Pfam" id="PF07670">
    <property type="entry name" value="Gate"/>
    <property type="match status" value="2"/>
</dbReference>
<feature type="region of interest" description="Disordered" evidence="17">
    <location>
        <begin position="553"/>
        <end position="578"/>
    </location>
</feature>
<feature type="binding site" evidence="15">
    <location>
        <position position="27"/>
    </location>
    <ligand>
        <name>Mg(2+)</name>
        <dbReference type="ChEBI" id="CHEBI:18420"/>
        <label>2</label>
    </ligand>
</feature>
<feature type="binding site" evidence="15">
    <location>
        <position position="26"/>
    </location>
    <ligand>
        <name>Mg(2+)</name>
        <dbReference type="ChEBI" id="CHEBI:18420"/>
        <label>2</label>
    </ligand>
</feature>
<evidence type="ECO:0000313" key="19">
    <source>
        <dbReference type="EMBL" id="NGP76058.1"/>
    </source>
</evidence>